<dbReference type="Proteomes" id="UP000270743">
    <property type="component" value="Unassembled WGS sequence"/>
</dbReference>
<name>A0A447IRB1_9RHOB</name>
<protein>
    <submittedName>
        <fullName evidence="1">Uncharacterized protein</fullName>
    </submittedName>
</protein>
<dbReference type="AlphaFoldDB" id="A0A447IRB1"/>
<accession>A0A447IRB1</accession>
<organism evidence="1 2">
    <name type="scientific">Paracoccus haematequi</name>
    <dbReference type="NCBI Taxonomy" id="2491866"/>
    <lineage>
        <taxon>Bacteria</taxon>
        <taxon>Pseudomonadati</taxon>
        <taxon>Pseudomonadota</taxon>
        <taxon>Alphaproteobacteria</taxon>
        <taxon>Rhodobacterales</taxon>
        <taxon>Paracoccaceae</taxon>
        <taxon>Paracoccus</taxon>
    </lineage>
</organism>
<sequence length="39" mass="4333">MDDLFIIALIVLAWMHTPNACGALPGEDCPRVIGQQYYP</sequence>
<evidence type="ECO:0000313" key="2">
    <source>
        <dbReference type="Proteomes" id="UP000270743"/>
    </source>
</evidence>
<dbReference type="EMBL" id="UZWE01000050">
    <property type="protein sequence ID" value="VDS10030.1"/>
    <property type="molecule type" value="Genomic_DNA"/>
</dbReference>
<reference evidence="1 2" key="1">
    <citation type="submission" date="2018-12" db="EMBL/GenBank/DDBJ databases">
        <authorList>
            <person name="Criscuolo A."/>
        </authorList>
    </citation>
    <scope>NUCLEOTIDE SEQUENCE [LARGE SCALE GENOMIC DNA]</scope>
    <source>
        <strain evidence="1">ACIP1116241</strain>
    </source>
</reference>
<keyword evidence="2" id="KW-1185">Reference proteome</keyword>
<evidence type="ECO:0000313" key="1">
    <source>
        <dbReference type="EMBL" id="VDS10030.1"/>
    </source>
</evidence>
<gene>
    <name evidence="1" type="ORF">PARHAE_03241</name>
</gene>
<proteinExistence type="predicted"/>